<gene>
    <name evidence="3" type="ORF">IFM12276_29060</name>
</gene>
<dbReference type="Proteomes" id="UP001317870">
    <property type="component" value="Chromosome"/>
</dbReference>
<reference evidence="3 4" key="1">
    <citation type="submission" date="2022-11" db="EMBL/GenBank/DDBJ databases">
        <title>Genome Sequencing of Nocardia sp. ON39_IFM12276 and assembly.</title>
        <authorList>
            <person name="Shimojima M."/>
            <person name="Toyokawa M."/>
            <person name="Uesaka K."/>
        </authorList>
    </citation>
    <scope>NUCLEOTIDE SEQUENCE [LARGE SCALE GENOMIC DNA]</scope>
    <source>
        <strain evidence="3 4">IFM 12276</strain>
    </source>
</reference>
<dbReference type="RefSeq" id="WP_281880086.1">
    <property type="nucleotide sequence ID" value="NZ_AP026976.1"/>
</dbReference>
<keyword evidence="2" id="KW-0812">Transmembrane</keyword>
<dbReference type="EMBL" id="AP026978">
    <property type="protein sequence ID" value="BDT99877.1"/>
    <property type="molecule type" value="Genomic_DNA"/>
</dbReference>
<protein>
    <submittedName>
        <fullName evidence="3">Uncharacterized protein</fullName>
    </submittedName>
</protein>
<accession>A0ABN6U3N6</accession>
<keyword evidence="2" id="KW-1133">Transmembrane helix</keyword>
<dbReference type="InterPro" id="IPR045590">
    <property type="entry name" value="DUF6463"/>
</dbReference>
<feature type="region of interest" description="Disordered" evidence="1">
    <location>
        <begin position="137"/>
        <end position="168"/>
    </location>
</feature>
<keyword evidence="4" id="KW-1185">Reference proteome</keyword>
<feature type="transmembrane region" description="Helical" evidence="2">
    <location>
        <begin position="118"/>
        <end position="136"/>
    </location>
</feature>
<feature type="transmembrane region" description="Helical" evidence="2">
    <location>
        <begin position="92"/>
        <end position="112"/>
    </location>
</feature>
<evidence type="ECO:0000256" key="1">
    <source>
        <dbReference type="SAM" id="MobiDB-lite"/>
    </source>
</evidence>
<proteinExistence type="predicted"/>
<feature type="transmembrane region" description="Helical" evidence="2">
    <location>
        <begin position="64"/>
        <end position="85"/>
    </location>
</feature>
<evidence type="ECO:0000313" key="3">
    <source>
        <dbReference type="EMBL" id="BDT99877.1"/>
    </source>
</evidence>
<keyword evidence="2" id="KW-0472">Membrane</keyword>
<evidence type="ECO:0000313" key="4">
    <source>
        <dbReference type="Proteomes" id="UP001317870"/>
    </source>
</evidence>
<sequence length="168" mass="17452">MNNGKRLLRWAAAIMLVLGTGHLALVTLFSWDDVTGWFDRGIWAAVPLTPGDTTQTTQSLQNELTFWAGPGSFAVPLILLGALIWHLAGRGVAVPAGVGWGLTAWCVLGGVLLVPSPYFVGAVAGVLVVVAARRTAGSDQGEPTGRAGMDGNGPLSGSAQPKGRDTHR</sequence>
<dbReference type="Pfam" id="PF20064">
    <property type="entry name" value="DUF6463"/>
    <property type="match status" value="1"/>
</dbReference>
<feature type="transmembrane region" description="Helical" evidence="2">
    <location>
        <begin position="7"/>
        <end position="31"/>
    </location>
</feature>
<name>A0ABN6U3N6_9NOCA</name>
<organism evidence="3 4">
    <name type="scientific">Nocardia sputorum</name>
    <dbReference type="NCBI Taxonomy" id="2984338"/>
    <lineage>
        <taxon>Bacteria</taxon>
        <taxon>Bacillati</taxon>
        <taxon>Actinomycetota</taxon>
        <taxon>Actinomycetes</taxon>
        <taxon>Mycobacteriales</taxon>
        <taxon>Nocardiaceae</taxon>
        <taxon>Nocardia</taxon>
    </lineage>
</organism>
<evidence type="ECO:0000256" key="2">
    <source>
        <dbReference type="SAM" id="Phobius"/>
    </source>
</evidence>